<dbReference type="Gene3D" id="3.30.465.10">
    <property type="match status" value="1"/>
</dbReference>
<dbReference type="SMART" id="SM01091">
    <property type="entry name" value="CorC_HlyC"/>
    <property type="match status" value="1"/>
</dbReference>
<keyword evidence="3" id="KW-0677">Repeat</keyword>
<protein>
    <submittedName>
        <fullName evidence="12">Hemolysin family protein</fullName>
    </submittedName>
</protein>
<accession>A0A9E4K829</accession>
<dbReference type="InterPro" id="IPR016169">
    <property type="entry name" value="FAD-bd_PCMH_sub2"/>
</dbReference>
<feature type="domain" description="CBS" evidence="10">
    <location>
        <begin position="270"/>
        <end position="326"/>
    </location>
</feature>
<keyword evidence="4 8" id="KW-1133">Transmembrane helix</keyword>
<dbReference type="PROSITE" id="PS51371">
    <property type="entry name" value="CBS"/>
    <property type="match status" value="1"/>
</dbReference>
<proteinExistence type="predicted"/>
<dbReference type="GO" id="GO:0050660">
    <property type="term" value="F:flavin adenine dinucleotide binding"/>
    <property type="evidence" value="ECO:0007669"/>
    <property type="project" value="InterPro"/>
</dbReference>
<evidence type="ECO:0000256" key="3">
    <source>
        <dbReference type="ARBA" id="ARBA00022737"/>
    </source>
</evidence>
<evidence type="ECO:0000256" key="6">
    <source>
        <dbReference type="ARBA" id="ARBA00023136"/>
    </source>
</evidence>
<dbReference type="SUPFAM" id="SSF54631">
    <property type="entry name" value="CBS-domain pair"/>
    <property type="match status" value="1"/>
</dbReference>
<evidence type="ECO:0000256" key="1">
    <source>
        <dbReference type="ARBA" id="ARBA00004141"/>
    </source>
</evidence>
<dbReference type="Proteomes" id="UP000886687">
    <property type="component" value="Unassembled WGS sequence"/>
</dbReference>
<feature type="domain" description="CNNM transmembrane" evidence="11">
    <location>
        <begin position="1"/>
        <end position="187"/>
    </location>
</feature>
<comment type="caution">
    <text evidence="12">The sequence shown here is derived from an EMBL/GenBank/DDBJ whole genome shotgun (WGS) entry which is preliminary data.</text>
</comment>
<dbReference type="InterPro" id="IPR005170">
    <property type="entry name" value="Transptr-assoc_dom"/>
</dbReference>
<evidence type="ECO:0000313" key="13">
    <source>
        <dbReference type="Proteomes" id="UP000886687"/>
    </source>
</evidence>
<dbReference type="Pfam" id="PF01595">
    <property type="entry name" value="CNNM"/>
    <property type="match status" value="1"/>
</dbReference>
<dbReference type="Pfam" id="PF03471">
    <property type="entry name" value="CorC_HlyC"/>
    <property type="match status" value="1"/>
</dbReference>
<evidence type="ECO:0000256" key="8">
    <source>
        <dbReference type="PROSITE-ProRule" id="PRU01193"/>
    </source>
</evidence>
<dbReference type="EMBL" id="JAEPDI010000013">
    <property type="protein sequence ID" value="MCG7940470.1"/>
    <property type="molecule type" value="Genomic_DNA"/>
</dbReference>
<dbReference type="InterPro" id="IPR002550">
    <property type="entry name" value="CNNM"/>
</dbReference>
<evidence type="ECO:0000313" key="12">
    <source>
        <dbReference type="EMBL" id="MCG7940470.1"/>
    </source>
</evidence>
<evidence type="ECO:0000256" key="5">
    <source>
        <dbReference type="ARBA" id="ARBA00023122"/>
    </source>
</evidence>
<keyword evidence="2 8" id="KW-0812">Transmembrane</keyword>
<evidence type="ECO:0000256" key="9">
    <source>
        <dbReference type="SAM" id="Phobius"/>
    </source>
</evidence>
<reference evidence="12" key="1">
    <citation type="journal article" date="2021" name="Proc. Natl. Acad. Sci. U.S.A.">
        <title>Global biogeography of chemosynthetic symbionts reveals both localized and globally distributed symbiont groups. .</title>
        <authorList>
            <person name="Osvatic J.T."/>
            <person name="Wilkins L.G.E."/>
            <person name="Leibrecht L."/>
            <person name="Leray M."/>
            <person name="Zauner S."/>
            <person name="Polzin J."/>
            <person name="Camacho Y."/>
            <person name="Gros O."/>
            <person name="van Gils J.A."/>
            <person name="Eisen J.A."/>
            <person name="Petersen J.M."/>
            <person name="Yuen B."/>
        </authorList>
    </citation>
    <scope>NUCLEOTIDE SEQUENCE</scope>
    <source>
        <strain evidence="12">MAGL173</strain>
    </source>
</reference>
<comment type="subcellular location">
    <subcellularLocation>
        <location evidence="1">Membrane</location>
        <topology evidence="1">Multi-pass membrane protein</topology>
    </subcellularLocation>
</comment>
<dbReference type="CDD" id="cd04590">
    <property type="entry name" value="CBS_pair_CorC_HlyC_assoc"/>
    <property type="match status" value="1"/>
</dbReference>
<dbReference type="InterPro" id="IPR046342">
    <property type="entry name" value="CBS_dom_sf"/>
</dbReference>
<gene>
    <name evidence="12" type="ORF">JAZ04_16675</name>
</gene>
<dbReference type="AlphaFoldDB" id="A0A9E4K829"/>
<sequence length="420" mass="47319">MSWSVELLIIVVFLLLKGFFSGSEIAMVNSDKLKLRHLAKLGNRGAALVLKLFKTPDVILGTTLMGTNLATVIISTLGALVCIEHFGAAGDLISVIILTPILLIFGEVVPKSVFQQEADNLVGRLIYVLRFFSYVFYPVIFIFSRVARLVTRIVGGGSVPQNMFITREELRVLLDISDTTSDPQTIDRKRIRRIIRFADTTVGEAMIPLPDVVGFNEVRHMKEAVRLVMKHGYNRLPVYRGNITNVKGILTLDTWDLMQPDLDNRPISDFISPVLYLSPRQTIDRALPMLQARKDHMAVVVDEFGSAVGILTMEDVFEEVVGEIDVGYDFDEYHPKRRIYIEHESENSHLVSGRTPISEINDILHVQFPVEEALTIGGLMISRIRHIPVEGDSFEEQGHRMTVVEADERSVVKVRIERLL</sequence>
<feature type="transmembrane region" description="Helical" evidence="9">
    <location>
        <begin position="125"/>
        <end position="143"/>
    </location>
</feature>
<feature type="transmembrane region" description="Helical" evidence="9">
    <location>
        <begin position="88"/>
        <end position="105"/>
    </location>
</feature>
<organism evidence="12 13">
    <name type="scientific">Candidatus Thiodiazotropha lotti</name>
    <dbReference type="NCBI Taxonomy" id="2792787"/>
    <lineage>
        <taxon>Bacteria</taxon>
        <taxon>Pseudomonadati</taxon>
        <taxon>Pseudomonadota</taxon>
        <taxon>Gammaproteobacteria</taxon>
        <taxon>Chromatiales</taxon>
        <taxon>Sedimenticolaceae</taxon>
        <taxon>Candidatus Thiodiazotropha</taxon>
    </lineage>
</organism>
<dbReference type="InterPro" id="IPR000644">
    <property type="entry name" value="CBS_dom"/>
</dbReference>
<name>A0A9E4K829_9GAMM</name>
<evidence type="ECO:0000256" key="2">
    <source>
        <dbReference type="ARBA" id="ARBA00022692"/>
    </source>
</evidence>
<evidence type="ECO:0000259" key="11">
    <source>
        <dbReference type="PROSITE" id="PS51846"/>
    </source>
</evidence>
<dbReference type="InterPro" id="IPR044751">
    <property type="entry name" value="Ion_transp-like_CBS"/>
</dbReference>
<dbReference type="InterPro" id="IPR036318">
    <property type="entry name" value="FAD-bd_PCMH-like_sf"/>
</dbReference>
<keyword evidence="5 7" id="KW-0129">CBS domain</keyword>
<dbReference type="SUPFAM" id="SSF56176">
    <property type="entry name" value="FAD-binding/transporter-associated domain-like"/>
    <property type="match status" value="1"/>
</dbReference>
<evidence type="ECO:0000256" key="7">
    <source>
        <dbReference type="PROSITE-ProRule" id="PRU00703"/>
    </source>
</evidence>
<dbReference type="Gene3D" id="3.10.580.10">
    <property type="entry name" value="CBS-domain"/>
    <property type="match status" value="1"/>
</dbReference>
<keyword evidence="6 8" id="KW-0472">Membrane</keyword>
<dbReference type="Pfam" id="PF00571">
    <property type="entry name" value="CBS"/>
    <property type="match status" value="2"/>
</dbReference>
<feature type="transmembrane region" description="Helical" evidence="9">
    <location>
        <begin position="58"/>
        <end position="81"/>
    </location>
</feature>
<dbReference type="PANTHER" id="PTHR22777">
    <property type="entry name" value="HEMOLYSIN-RELATED"/>
    <property type="match status" value="1"/>
</dbReference>
<dbReference type="PANTHER" id="PTHR22777:SF17">
    <property type="entry name" value="UPF0053 PROTEIN SLL0260"/>
    <property type="match status" value="1"/>
</dbReference>
<evidence type="ECO:0000256" key="4">
    <source>
        <dbReference type="ARBA" id="ARBA00022989"/>
    </source>
</evidence>
<evidence type="ECO:0000259" key="10">
    <source>
        <dbReference type="PROSITE" id="PS51371"/>
    </source>
</evidence>
<dbReference type="GO" id="GO:0005886">
    <property type="term" value="C:plasma membrane"/>
    <property type="evidence" value="ECO:0007669"/>
    <property type="project" value="TreeGrafter"/>
</dbReference>
<dbReference type="PROSITE" id="PS51846">
    <property type="entry name" value="CNNM"/>
    <property type="match status" value="1"/>
</dbReference>